<dbReference type="GeneID" id="24170949"/>
<protein>
    <submittedName>
        <fullName evidence="2">Lef6</fullName>
    </submittedName>
</protein>
<sequence>MSEINSAWFVFRINAGDIKKQFAHIYIDYVCGGGILHHIETQHCTRKRLVVRSNEAARKLERIDRCFWWPTGRRLRCRFENTNTNIKKLFVNGDNDRYNNNKSGSSSYQPCSDRKLRRMHQQRQQYERRRQWHWEQRSRQHKNLNCNNIDKINTNDDDDQNICKRNRSVSSLSSSLSFNAALIQHDSYFNKHCKRLNAANFITDESDYIDNEKNTNGNNKSFDDNADDDDKEINDDEILQEIDRWYNNSCVKVSLCQDDNVDVSDGVDDVNGQDNVDDVDMNVF</sequence>
<proteinExistence type="predicted"/>
<organism evidence="2 3">
    <name type="scientific">Lambdina fiscellaria nucleopolyhedrovirus</name>
    <dbReference type="NCBI Taxonomy" id="1642929"/>
    <lineage>
        <taxon>Viruses</taxon>
        <taxon>Viruses incertae sedis</taxon>
        <taxon>Naldaviricetes</taxon>
        <taxon>Lefavirales</taxon>
        <taxon>Baculoviridae</taxon>
        <taxon>Alphabaculovirus</taxon>
        <taxon>Alphabaculovirus lafiscellariae</taxon>
    </lineage>
</organism>
<dbReference type="Proteomes" id="UP000201190">
    <property type="component" value="Segment"/>
</dbReference>
<keyword evidence="3" id="KW-1185">Reference proteome</keyword>
<dbReference type="EMBL" id="KP752043">
    <property type="protein sequence ID" value="AKC91745.1"/>
    <property type="molecule type" value="Genomic_DNA"/>
</dbReference>
<evidence type="ECO:0000256" key="1">
    <source>
        <dbReference type="SAM" id="MobiDB-lite"/>
    </source>
</evidence>
<dbReference type="RefSeq" id="YP_009133328.1">
    <property type="nucleotide sequence ID" value="NC_026922.1"/>
</dbReference>
<feature type="region of interest" description="Disordered" evidence="1">
    <location>
        <begin position="208"/>
        <end position="231"/>
    </location>
</feature>
<reference evidence="2 3" key="1">
    <citation type="journal article" date="2015" name="Genome Announc.">
        <title>Genome Sequence of an Alphabaculovirus Isolated from the Oak Looper, Lambdina fiscellaria, Contains a Putative 2-Kilobase-Pair Transposable Element Encoding a Transposase and a FLYWCH Domain-Containing Protein.</title>
        <authorList>
            <person name="Rohrmann G.F."/>
            <person name="Erlandson M.A."/>
            <person name="Theilmann D.A."/>
        </authorList>
    </citation>
    <scope>NUCLEOTIDE SEQUENCE [LARGE SCALE GENOMIC DNA]</scope>
    <source>
        <strain evidence="2">GR15</strain>
    </source>
</reference>
<dbReference type="KEGG" id="vg:24170949"/>
<name>A0A0E3URD5_9ABAC</name>
<evidence type="ECO:0000313" key="2">
    <source>
        <dbReference type="EMBL" id="AKC91745.1"/>
    </source>
</evidence>
<evidence type="ECO:0000313" key="3">
    <source>
        <dbReference type="Proteomes" id="UP000201190"/>
    </source>
</evidence>
<dbReference type="OrthoDB" id="19502at10239"/>
<accession>A0A0E3URD5</accession>